<dbReference type="PANTHER" id="PTHR37171:SF1">
    <property type="entry name" value="SERINE_THREONINE-PROTEIN KINASE YRZF-RELATED"/>
    <property type="match status" value="1"/>
</dbReference>
<dbReference type="AlphaFoldDB" id="A0A0C9YUG2"/>
<dbReference type="OrthoDB" id="2687876at2759"/>
<evidence type="ECO:0000313" key="3">
    <source>
        <dbReference type="Proteomes" id="UP000054018"/>
    </source>
</evidence>
<accession>A0A0C9YUG2</accession>
<dbReference type="InterPro" id="IPR052396">
    <property type="entry name" value="Meiotic_Drive_Suppr_Kinase"/>
</dbReference>
<dbReference type="Proteomes" id="UP000054018">
    <property type="component" value="Unassembled WGS sequence"/>
</dbReference>
<name>A0A0C9YUG2_9AGAM</name>
<reference evidence="2 3" key="1">
    <citation type="submission" date="2014-04" db="EMBL/GenBank/DDBJ databases">
        <authorList>
            <consortium name="DOE Joint Genome Institute"/>
            <person name="Kuo A."/>
            <person name="Kohler A."/>
            <person name="Costa M.D."/>
            <person name="Nagy L.G."/>
            <person name="Floudas D."/>
            <person name="Copeland A."/>
            <person name="Barry K.W."/>
            <person name="Cichocki N."/>
            <person name="Veneault-Fourrey C."/>
            <person name="LaButti K."/>
            <person name="Lindquist E.A."/>
            <person name="Lipzen A."/>
            <person name="Lundell T."/>
            <person name="Morin E."/>
            <person name="Murat C."/>
            <person name="Sun H."/>
            <person name="Tunlid A."/>
            <person name="Henrissat B."/>
            <person name="Grigoriev I.V."/>
            <person name="Hibbett D.S."/>
            <person name="Martin F."/>
            <person name="Nordberg H.P."/>
            <person name="Cantor M.N."/>
            <person name="Hua S.X."/>
        </authorList>
    </citation>
    <scope>NUCLEOTIDE SEQUENCE [LARGE SCALE GENOMIC DNA]</scope>
    <source>
        <strain evidence="2 3">441</strain>
    </source>
</reference>
<dbReference type="PANTHER" id="PTHR37171">
    <property type="entry name" value="SERINE/THREONINE-PROTEIN KINASE YRZF-RELATED"/>
    <property type="match status" value="1"/>
</dbReference>
<proteinExistence type="predicted"/>
<feature type="region of interest" description="Disordered" evidence="1">
    <location>
        <begin position="576"/>
        <end position="627"/>
    </location>
</feature>
<dbReference type="InterPro" id="IPR011009">
    <property type="entry name" value="Kinase-like_dom_sf"/>
</dbReference>
<dbReference type="Gene3D" id="1.10.510.10">
    <property type="entry name" value="Transferase(Phosphotransferase) domain 1"/>
    <property type="match status" value="1"/>
</dbReference>
<feature type="region of interest" description="Disordered" evidence="1">
    <location>
        <begin position="355"/>
        <end position="374"/>
    </location>
</feature>
<protein>
    <submittedName>
        <fullName evidence="2">Unplaced genomic scaffold scaffold_8, whole genome shotgun sequence</fullName>
    </submittedName>
</protein>
<feature type="region of interest" description="Disordered" evidence="1">
    <location>
        <begin position="524"/>
        <end position="543"/>
    </location>
</feature>
<dbReference type="EMBL" id="KN833692">
    <property type="protein sequence ID" value="KIK28630.1"/>
    <property type="molecule type" value="Genomic_DNA"/>
</dbReference>
<dbReference type="SUPFAM" id="SSF56112">
    <property type="entry name" value="Protein kinase-like (PK-like)"/>
    <property type="match status" value="1"/>
</dbReference>
<reference evidence="3" key="2">
    <citation type="submission" date="2015-01" db="EMBL/GenBank/DDBJ databases">
        <title>Evolutionary Origins and Diversification of the Mycorrhizal Mutualists.</title>
        <authorList>
            <consortium name="DOE Joint Genome Institute"/>
            <consortium name="Mycorrhizal Genomics Consortium"/>
            <person name="Kohler A."/>
            <person name="Kuo A."/>
            <person name="Nagy L.G."/>
            <person name="Floudas D."/>
            <person name="Copeland A."/>
            <person name="Barry K.W."/>
            <person name="Cichocki N."/>
            <person name="Veneault-Fourrey C."/>
            <person name="LaButti K."/>
            <person name="Lindquist E.A."/>
            <person name="Lipzen A."/>
            <person name="Lundell T."/>
            <person name="Morin E."/>
            <person name="Murat C."/>
            <person name="Riley R."/>
            <person name="Ohm R."/>
            <person name="Sun H."/>
            <person name="Tunlid A."/>
            <person name="Henrissat B."/>
            <person name="Grigoriev I.V."/>
            <person name="Hibbett D.S."/>
            <person name="Martin F."/>
        </authorList>
    </citation>
    <scope>NUCLEOTIDE SEQUENCE [LARGE SCALE GENOMIC DNA]</scope>
    <source>
        <strain evidence="3">441</strain>
    </source>
</reference>
<feature type="compositionally biased region" description="Acidic residues" evidence="1">
    <location>
        <begin position="359"/>
        <end position="368"/>
    </location>
</feature>
<dbReference type="STRING" id="765257.A0A0C9YUG2"/>
<evidence type="ECO:0000313" key="2">
    <source>
        <dbReference type="EMBL" id="KIK28630.1"/>
    </source>
</evidence>
<dbReference type="HOGENOM" id="CLU_027588_0_0_1"/>
<feature type="region of interest" description="Disordered" evidence="1">
    <location>
        <begin position="1"/>
        <end position="40"/>
    </location>
</feature>
<organism evidence="2 3">
    <name type="scientific">Pisolithus microcarpus 441</name>
    <dbReference type="NCBI Taxonomy" id="765257"/>
    <lineage>
        <taxon>Eukaryota</taxon>
        <taxon>Fungi</taxon>
        <taxon>Dikarya</taxon>
        <taxon>Basidiomycota</taxon>
        <taxon>Agaricomycotina</taxon>
        <taxon>Agaricomycetes</taxon>
        <taxon>Agaricomycetidae</taxon>
        <taxon>Boletales</taxon>
        <taxon>Sclerodermatineae</taxon>
        <taxon>Pisolithaceae</taxon>
        <taxon>Pisolithus</taxon>
    </lineage>
</organism>
<feature type="compositionally biased region" description="Low complexity" evidence="1">
    <location>
        <begin position="1"/>
        <end position="19"/>
    </location>
</feature>
<keyword evidence="3" id="KW-1185">Reference proteome</keyword>
<evidence type="ECO:0000256" key="1">
    <source>
        <dbReference type="SAM" id="MobiDB-lite"/>
    </source>
</evidence>
<gene>
    <name evidence="2" type="ORF">PISMIDRAFT_673705</name>
</gene>
<sequence length="656" mass="74502">MFATISISPSPEPEAGPSSLGQPHESLRAQPSWDGLPSYNSQPTILPPDFTVPFCFERTSVFFQVLAAVYKPPPPMPTRRRWEPPQEHRDRCRAMVHFAPPLVDEDTSNDGNANPVPPPDQLLYRPRGRWEWSTGLPIDNPKSLLPLGTGLMCAASIDTGFIAGKQIKYICRKWNTNKEKDWIGFHSELALYTSEQYLKPLQGDVVPTIIGVHVMPEAISVTMELPHDSFWIESSPTMPDVLKERVIAAFEKIHARGVLHGDPELRHMLIGADGRVTIIDFGMSRAITADDSVDLEYADPEEFLLEMRKVKYKLDYRGARKREADKVQAYLSRVRRNELRRRKWERRRKGERTGYISPYEDEPEDEVSEPPVHHQDFREDWMKAADDKPHRVVVPGQTEADIVSSVQNFIDVVGHMEHETPSDHDTLASALTTAFIRSKRRFDEAFELPSTWPFPEKRLRSGSPDPHVGERFDRDNHNSRRLKRVTFGGESHRHIDALTGRVVRCGERAKVIRQCSHPKCFRTRCRRELSRSPSSSSIQLQGPEFVAEPQRSYTVVSAIPPRGILKRKRVVDLEEAQGLGQSSGATRDADDTLVHKKPRTSASTPSTPRARRVGPRHRRRPPGSVTNLVTPDPFAFVLPAWRMLSTLVTSLIPWGR</sequence>
<feature type="compositionally biased region" description="Basic residues" evidence="1">
    <location>
        <begin position="609"/>
        <end position="621"/>
    </location>
</feature>